<feature type="domain" description="Response regulatory" evidence="4">
    <location>
        <begin position="2"/>
        <end position="120"/>
    </location>
</feature>
<dbReference type="PROSITE" id="PS50043">
    <property type="entry name" value="HTH_LUXR_2"/>
    <property type="match status" value="1"/>
</dbReference>
<keyword evidence="2" id="KW-0597">Phosphoprotein</keyword>
<dbReference type="SMART" id="SM00448">
    <property type="entry name" value="REC"/>
    <property type="match status" value="1"/>
</dbReference>
<evidence type="ECO:0000256" key="2">
    <source>
        <dbReference type="PROSITE-ProRule" id="PRU00169"/>
    </source>
</evidence>
<dbReference type="SUPFAM" id="SSF52172">
    <property type="entry name" value="CheY-like"/>
    <property type="match status" value="1"/>
</dbReference>
<dbReference type="PANTHER" id="PTHR43214">
    <property type="entry name" value="TWO-COMPONENT RESPONSE REGULATOR"/>
    <property type="match status" value="1"/>
</dbReference>
<dbReference type="EMBL" id="AP023086">
    <property type="protein sequence ID" value="BCD97610.1"/>
    <property type="molecule type" value="Genomic_DNA"/>
</dbReference>
<reference evidence="5 6" key="1">
    <citation type="journal article" date="2022" name="IScience">
        <title>An ultrasensitive nanofiber-based assay for enzymatic hydrolysis and deep-sea microbial degradation of cellulose.</title>
        <authorList>
            <person name="Tsudome M."/>
            <person name="Tachioka M."/>
            <person name="Miyazaki M."/>
            <person name="Uchimura K."/>
            <person name="Tsuda M."/>
            <person name="Takaki Y."/>
            <person name="Deguchi S."/>
        </authorList>
    </citation>
    <scope>NUCLEOTIDE SEQUENCE [LARGE SCALE GENOMIC DNA]</scope>
    <source>
        <strain evidence="5 6">GE09</strain>
    </source>
</reference>
<keyword evidence="1" id="KW-0238">DNA-binding</keyword>
<evidence type="ECO:0000256" key="1">
    <source>
        <dbReference type="ARBA" id="ARBA00023125"/>
    </source>
</evidence>
<dbReference type="RefSeq" id="WP_236987074.1">
    <property type="nucleotide sequence ID" value="NZ_AP023086.1"/>
</dbReference>
<name>A0AAN1WHG7_9GAMM</name>
<feature type="domain" description="HTH luxR-type" evidence="3">
    <location>
        <begin position="134"/>
        <end position="199"/>
    </location>
</feature>
<dbReference type="Gene3D" id="3.40.50.2300">
    <property type="match status" value="1"/>
</dbReference>
<dbReference type="PROSITE" id="PS50110">
    <property type="entry name" value="RESPONSE_REGULATORY"/>
    <property type="match status" value="1"/>
</dbReference>
<dbReference type="GO" id="GO:0000160">
    <property type="term" value="P:phosphorelay signal transduction system"/>
    <property type="evidence" value="ECO:0007669"/>
    <property type="project" value="InterPro"/>
</dbReference>
<dbReference type="GO" id="GO:0003677">
    <property type="term" value="F:DNA binding"/>
    <property type="evidence" value="ECO:0007669"/>
    <property type="project" value="UniProtKB-KW"/>
</dbReference>
<feature type="modified residue" description="4-aspartylphosphate" evidence="2">
    <location>
        <position position="55"/>
    </location>
</feature>
<dbReference type="Pfam" id="PF00072">
    <property type="entry name" value="Response_reg"/>
    <property type="match status" value="1"/>
</dbReference>
<protein>
    <submittedName>
        <fullName evidence="5">Two-component system, NarL family, response regulator DesR</fullName>
    </submittedName>
</protein>
<evidence type="ECO:0000259" key="4">
    <source>
        <dbReference type="PROSITE" id="PS50110"/>
    </source>
</evidence>
<evidence type="ECO:0000313" key="6">
    <source>
        <dbReference type="Proteomes" id="UP001320119"/>
    </source>
</evidence>
<dbReference type="CDD" id="cd06170">
    <property type="entry name" value="LuxR_C_like"/>
    <property type="match status" value="1"/>
</dbReference>
<organism evidence="5 6">
    <name type="scientific">Marinagarivorans cellulosilyticus</name>
    <dbReference type="NCBI Taxonomy" id="2721545"/>
    <lineage>
        <taxon>Bacteria</taxon>
        <taxon>Pseudomonadati</taxon>
        <taxon>Pseudomonadota</taxon>
        <taxon>Gammaproteobacteria</taxon>
        <taxon>Cellvibrionales</taxon>
        <taxon>Cellvibrionaceae</taxon>
        <taxon>Marinagarivorans</taxon>
    </lineage>
</organism>
<dbReference type="InterPro" id="IPR016032">
    <property type="entry name" value="Sig_transdc_resp-reg_C-effctor"/>
</dbReference>
<keyword evidence="6" id="KW-1185">Reference proteome</keyword>
<dbReference type="SMART" id="SM00421">
    <property type="entry name" value="HTH_LUXR"/>
    <property type="match status" value="1"/>
</dbReference>
<dbReference type="Pfam" id="PF00196">
    <property type="entry name" value="GerE"/>
    <property type="match status" value="1"/>
</dbReference>
<dbReference type="InterPro" id="IPR011006">
    <property type="entry name" value="CheY-like_superfamily"/>
</dbReference>
<dbReference type="GO" id="GO:0006355">
    <property type="term" value="P:regulation of DNA-templated transcription"/>
    <property type="evidence" value="ECO:0007669"/>
    <property type="project" value="InterPro"/>
</dbReference>
<dbReference type="AlphaFoldDB" id="A0AAN1WHG7"/>
<dbReference type="InterPro" id="IPR039420">
    <property type="entry name" value="WalR-like"/>
</dbReference>
<dbReference type="InterPro" id="IPR000792">
    <property type="entry name" value="Tscrpt_reg_LuxR_C"/>
</dbReference>
<accession>A0AAN1WHG7</accession>
<dbReference type="InterPro" id="IPR001789">
    <property type="entry name" value="Sig_transdc_resp-reg_receiver"/>
</dbReference>
<dbReference type="SUPFAM" id="SSF46894">
    <property type="entry name" value="C-terminal effector domain of the bipartite response regulators"/>
    <property type="match status" value="1"/>
</dbReference>
<sequence>MRLLLVEDQAMVRGALEALLNLEDDIDVVATANNGVQATAFLAAKPDAVDIVVTDIQMPELDGIGLCQHIRQHHRGLPVVMLTTFARAGYLKRALDAGAEGFLLKDAPAERLAMALRDVNAGRKVIDSELALSAMGSQDPLTDKERQALKLAQQGLNTAAIGQKMCLSQGTVRNYLSEAISKLHASNRIDAARIAAEKGWI</sequence>
<evidence type="ECO:0000313" key="5">
    <source>
        <dbReference type="EMBL" id="BCD97610.1"/>
    </source>
</evidence>
<dbReference type="PRINTS" id="PR00038">
    <property type="entry name" value="HTHLUXR"/>
</dbReference>
<dbReference type="PANTHER" id="PTHR43214:SF42">
    <property type="entry name" value="TRANSCRIPTIONAL REGULATORY PROTEIN DESR"/>
    <property type="match status" value="1"/>
</dbReference>
<proteinExistence type="predicted"/>
<evidence type="ECO:0000259" key="3">
    <source>
        <dbReference type="PROSITE" id="PS50043"/>
    </source>
</evidence>
<dbReference type="Proteomes" id="UP001320119">
    <property type="component" value="Chromosome"/>
</dbReference>
<dbReference type="KEGG" id="marq:MARGE09_P1811"/>
<gene>
    <name evidence="5" type="ORF">MARGE09_P1811</name>
</gene>